<organism evidence="1 2">
    <name type="scientific">Rhododendron molle</name>
    <name type="common">Chinese azalea</name>
    <name type="synonym">Azalea mollis</name>
    <dbReference type="NCBI Taxonomy" id="49168"/>
    <lineage>
        <taxon>Eukaryota</taxon>
        <taxon>Viridiplantae</taxon>
        <taxon>Streptophyta</taxon>
        <taxon>Embryophyta</taxon>
        <taxon>Tracheophyta</taxon>
        <taxon>Spermatophyta</taxon>
        <taxon>Magnoliopsida</taxon>
        <taxon>eudicotyledons</taxon>
        <taxon>Gunneridae</taxon>
        <taxon>Pentapetalae</taxon>
        <taxon>asterids</taxon>
        <taxon>Ericales</taxon>
        <taxon>Ericaceae</taxon>
        <taxon>Ericoideae</taxon>
        <taxon>Rhodoreae</taxon>
        <taxon>Rhododendron</taxon>
    </lineage>
</organism>
<dbReference type="Proteomes" id="UP001062846">
    <property type="component" value="Chromosome 5"/>
</dbReference>
<reference evidence="1" key="1">
    <citation type="submission" date="2022-02" db="EMBL/GenBank/DDBJ databases">
        <title>Plant Genome Project.</title>
        <authorList>
            <person name="Zhang R.-G."/>
        </authorList>
    </citation>
    <scope>NUCLEOTIDE SEQUENCE</scope>
    <source>
        <strain evidence="1">AT1</strain>
    </source>
</reference>
<protein>
    <submittedName>
        <fullName evidence="1">Uncharacterized protein</fullName>
    </submittedName>
</protein>
<dbReference type="EMBL" id="CM046392">
    <property type="protein sequence ID" value="KAI8555360.1"/>
    <property type="molecule type" value="Genomic_DNA"/>
</dbReference>
<accession>A0ACC0NQ37</accession>
<name>A0ACC0NQ37_RHOML</name>
<gene>
    <name evidence="1" type="ORF">RHMOL_Rhmol05G0168800</name>
</gene>
<keyword evidence="2" id="KW-1185">Reference proteome</keyword>
<sequence>MADHREDDGRGDVIDRPGDEGASMEAEIEDQTMAKEANDEGAEVAGDGSAGNDEAPEVEDKAVRHALEEDPHALEETGAVGPNV</sequence>
<comment type="caution">
    <text evidence="1">The sequence shown here is derived from an EMBL/GenBank/DDBJ whole genome shotgun (WGS) entry which is preliminary data.</text>
</comment>
<evidence type="ECO:0000313" key="1">
    <source>
        <dbReference type="EMBL" id="KAI8555360.1"/>
    </source>
</evidence>
<proteinExistence type="predicted"/>
<evidence type="ECO:0000313" key="2">
    <source>
        <dbReference type="Proteomes" id="UP001062846"/>
    </source>
</evidence>